<dbReference type="Proteomes" id="UP000442990">
    <property type="component" value="Unassembled WGS sequence"/>
</dbReference>
<keyword evidence="2" id="KW-1185">Reference proteome</keyword>
<comment type="caution">
    <text evidence="1">The sequence shown here is derived from an EMBL/GenBank/DDBJ whole genome shotgun (WGS) entry which is preliminary data.</text>
</comment>
<sequence length="144" mass="15503">MPQPAPVRPRPILARGLAPRFALLIGDPRIASALRASCTDDIIEVAFPESLISCRLARLSSTVQLLCAFRVTHLAVDGSSEKCHRMDLALDGTLGTTAQCEAVLHRLHAFRCAATASRVRAATRVLEHENLPRGPFGHAYLAAA</sequence>
<evidence type="ECO:0000313" key="1">
    <source>
        <dbReference type="EMBL" id="KAB1977760.1"/>
    </source>
</evidence>
<accession>A0A7J5D2K6</accession>
<dbReference type="EMBL" id="WBKG01000058">
    <property type="protein sequence ID" value="KAB1977760.1"/>
    <property type="molecule type" value="Genomic_DNA"/>
</dbReference>
<proteinExistence type="predicted"/>
<organism evidence="1 2">
    <name type="scientific">Streptomyces triticiradicis</name>
    <dbReference type="NCBI Taxonomy" id="2651189"/>
    <lineage>
        <taxon>Bacteria</taxon>
        <taxon>Bacillati</taxon>
        <taxon>Actinomycetota</taxon>
        <taxon>Actinomycetes</taxon>
        <taxon>Kitasatosporales</taxon>
        <taxon>Streptomycetaceae</taxon>
        <taxon>Streptomyces</taxon>
    </lineage>
</organism>
<reference evidence="1 2" key="1">
    <citation type="submission" date="2019-09" db="EMBL/GenBank/DDBJ databases">
        <title>Isolation and identification of active actinomycetes.</title>
        <authorList>
            <person name="Yu Z."/>
            <person name="Han C."/>
            <person name="Yu B."/>
        </authorList>
    </citation>
    <scope>NUCLEOTIDE SEQUENCE [LARGE SCALE GENOMIC DNA]</scope>
    <source>
        <strain evidence="1 2">NEAU-H2</strain>
    </source>
</reference>
<evidence type="ECO:0000313" key="2">
    <source>
        <dbReference type="Proteomes" id="UP000442990"/>
    </source>
</evidence>
<gene>
    <name evidence="1" type="ORF">F8144_41125</name>
</gene>
<name>A0A7J5D2K6_9ACTN</name>
<protein>
    <submittedName>
        <fullName evidence="1">Uncharacterized protein</fullName>
    </submittedName>
</protein>
<dbReference type="RefSeq" id="WP_151474534.1">
    <property type="nucleotide sequence ID" value="NZ_WBKG01000058.1"/>
</dbReference>
<dbReference type="AlphaFoldDB" id="A0A7J5D2K6"/>